<name>A0ABT9VNF7_9BACI</name>
<keyword evidence="2" id="KW-1185">Reference proteome</keyword>
<evidence type="ECO:0000313" key="2">
    <source>
        <dbReference type="Proteomes" id="UP001225646"/>
    </source>
</evidence>
<accession>A0ABT9VNF7</accession>
<gene>
    <name evidence="1" type="ORF">J2S06_001599</name>
</gene>
<sequence length="171" mass="20180">MVYKRTFFFFLPLLSIIAFVLFFPFKQVIAFYYEDTNQLLAYLPIQEEKTFQIEYTHSIHLTDVVETYQRLQNELVLTELEYENFAIGMPANAEGNESFVKKDGKYYILNMNRRFSFIDLRIGQVRANHKVIVDGKKYKLANFIKAGTWVRIKPTKLNIWQQLKGVDIDGS</sequence>
<evidence type="ECO:0008006" key="3">
    <source>
        <dbReference type="Google" id="ProtNLM"/>
    </source>
</evidence>
<dbReference type="RefSeq" id="WP_044895450.1">
    <property type="nucleotide sequence ID" value="NZ_JAUSTR010000004.1"/>
</dbReference>
<reference evidence="1 2" key="1">
    <citation type="submission" date="2023-07" db="EMBL/GenBank/DDBJ databases">
        <title>Genomic Encyclopedia of Type Strains, Phase IV (KMG-IV): sequencing the most valuable type-strain genomes for metagenomic binning, comparative biology and taxonomic classification.</title>
        <authorList>
            <person name="Goeker M."/>
        </authorList>
    </citation>
    <scope>NUCLEOTIDE SEQUENCE [LARGE SCALE GENOMIC DNA]</scope>
    <source>
        <strain evidence="1 2">DSM 19092</strain>
    </source>
</reference>
<dbReference type="Proteomes" id="UP001225646">
    <property type="component" value="Unassembled WGS sequence"/>
</dbReference>
<comment type="caution">
    <text evidence="1">The sequence shown here is derived from an EMBL/GenBank/DDBJ whole genome shotgun (WGS) entry which is preliminary data.</text>
</comment>
<evidence type="ECO:0000313" key="1">
    <source>
        <dbReference type="EMBL" id="MDQ0162522.1"/>
    </source>
</evidence>
<dbReference type="Pfam" id="PF08905">
    <property type="entry name" value="DUF1850"/>
    <property type="match status" value="1"/>
</dbReference>
<proteinExistence type="predicted"/>
<dbReference type="InterPro" id="IPR015001">
    <property type="entry name" value="DUF1850"/>
</dbReference>
<organism evidence="1 2">
    <name type="scientific">Aeribacillus alveayuensis</name>
    <dbReference type="NCBI Taxonomy" id="279215"/>
    <lineage>
        <taxon>Bacteria</taxon>
        <taxon>Bacillati</taxon>
        <taxon>Bacillota</taxon>
        <taxon>Bacilli</taxon>
        <taxon>Bacillales</taxon>
        <taxon>Bacillaceae</taxon>
        <taxon>Aeribacillus</taxon>
    </lineage>
</organism>
<dbReference type="EMBL" id="JAUSTR010000004">
    <property type="protein sequence ID" value="MDQ0162522.1"/>
    <property type="molecule type" value="Genomic_DNA"/>
</dbReference>
<protein>
    <recommendedName>
        <fullName evidence="3">RocC</fullName>
    </recommendedName>
</protein>